<feature type="domain" description="Beta-carotene isomerase D27-like C-terminal" evidence="2">
    <location>
        <begin position="237"/>
        <end position="323"/>
    </location>
</feature>
<dbReference type="InterPro" id="IPR038938">
    <property type="entry name" value="D27-like"/>
</dbReference>
<dbReference type="AlphaFoldDB" id="W7UCR7"/>
<sequence>MERAVRVRGRDFPSSSLCVVSATQRASASSTSHNGGREVIKIEIPAAWSKPRSTYRRRHLRLIATHFFVLIVLCVIIGRACAFAPLHTRRIALPTSPFASRPPPNFRRFLFGFGGKDSQTNKNSGNSSLKPKPFAPERMVKYNDDIFAKIWIFLFTGKIAAVVGAPSPRNFIPYEEYVRLSRLLLRGGSTKAKSAVLSVLRSIAFPGFSSIFRALFPGSSRLACEFNARVTPIFFSWLVGPAKVETSEMLNPVTGARELWSNSVKIERCRYLESVQCKGACVSICKLPTQTFFTEDLGMPVTMTPNFEDLSCTMTFGTAPLPIASDPVCSEGCYKECSTAVTSKRVCPVVTSAADRK</sequence>
<accession>W7UCR7</accession>
<evidence type="ECO:0000313" key="3">
    <source>
        <dbReference type="EMBL" id="EWM30571.1"/>
    </source>
</evidence>
<dbReference type="InterPro" id="IPR025114">
    <property type="entry name" value="D27-like_C"/>
</dbReference>
<evidence type="ECO:0000313" key="4">
    <source>
        <dbReference type="Proteomes" id="UP000019335"/>
    </source>
</evidence>
<proteinExistence type="predicted"/>
<organism evidence="3 4">
    <name type="scientific">Nannochloropsis gaditana</name>
    <dbReference type="NCBI Taxonomy" id="72520"/>
    <lineage>
        <taxon>Eukaryota</taxon>
        <taxon>Sar</taxon>
        <taxon>Stramenopiles</taxon>
        <taxon>Ochrophyta</taxon>
        <taxon>Eustigmatophyceae</taxon>
        <taxon>Eustigmatales</taxon>
        <taxon>Monodopsidaceae</taxon>
        <taxon>Nannochloropsis</taxon>
    </lineage>
</organism>
<keyword evidence="4" id="KW-1185">Reference proteome</keyword>
<dbReference type="PANTHER" id="PTHR33591">
    <property type="entry name" value="BETA-CAROTENE ISOMERASE D27"/>
    <property type="match status" value="1"/>
</dbReference>
<evidence type="ECO:0000256" key="1">
    <source>
        <dbReference type="SAM" id="Phobius"/>
    </source>
</evidence>
<comment type="caution">
    <text evidence="3">The sequence shown here is derived from an EMBL/GenBank/DDBJ whole genome shotgun (WGS) entry which is preliminary data.</text>
</comment>
<dbReference type="OrthoDB" id="416096at2759"/>
<gene>
    <name evidence="3" type="ORF">Naga_100033g24</name>
</gene>
<keyword evidence="1" id="KW-0472">Membrane</keyword>
<dbReference type="Pfam" id="PF13225">
    <property type="entry name" value="D27-like_C"/>
    <property type="match status" value="1"/>
</dbReference>
<dbReference type="GO" id="GO:0005506">
    <property type="term" value="F:iron ion binding"/>
    <property type="evidence" value="ECO:0007669"/>
    <property type="project" value="InterPro"/>
</dbReference>
<reference evidence="3 4" key="1">
    <citation type="journal article" date="2014" name="Mol. Plant">
        <title>Chromosome Scale Genome Assembly and Transcriptome Profiling of Nannochloropsis gaditana in Nitrogen Depletion.</title>
        <authorList>
            <person name="Corteggiani Carpinelli E."/>
            <person name="Telatin A."/>
            <person name="Vitulo N."/>
            <person name="Forcato C."/>
            <person name="D'Angelo M."/>
            <person name="Schiavon R."/>
            <person name="Vezzi A."/>
            <person name="Giacometti G.M."/>
            <person name="Morosinotto T."/>
            <person name="Valle G."/>
        </authorList>
    </citation>
    <scope>NUCLEOTIDE SEQUENCE [LARGE SCALE GENOMIC DNA]</scope>
    <source>
        <strain evidence="3 4">B-31</strain>
    </source>
</reference>
<dbReference type="EMBL" id="AZIL01000030">
    <property type="protein sequence ID" value="EWM30571.1"/>
    <property type="molecule type" value="Genomic_DNA"/>
</dbReference>
<dbReference type="PANTHER" id="PTHR33591:SF4">
    <property type="entry name" value="OS08G0114100 PROTEIN"/>
    <property type="match status" value="1"/>
</dbReference>
<dbReference type="Proteomes" id="UP000019335">
    <property type="component" value="Chromosome 1"/>
</dbReference>
<keyword evidence="1" id="KW-1133">Transmembrane helix</keyword>
<feature type="transmembrane region" description="Helical" evidence="1">
    <location>
        <begin position="62"/>
        <end position="86"/>
    </location>
</feature>
<evidence type="ECO:0000259" key="2">
    <source>
        <dbReference type="Pfam" id="PF13225"/>
    </source>
</evidence>
<keyword evidence="1" id="KW-0812">Transmembrane</keyword>
<name>W7UCR7_9STRA</name>
<protein>
    <recommendedName>
        <fullName evidence="2">Beta-carotene isomerase D27-like C-terminal domain-containing protein</fullName>
    </recommendedName>
</protein>
<dbReference type="EMBL" id="AZIL01000030">
    <property type="protein sequence ID" value="EWM30570.1"/>
    <property type="molecule type" value="Genomic_DNA"/>
</dbReference>